<evidence type="ECO:0000256" key="1">
    <source>
        <dbReference type="SAM" id="Phobius"/>
    </source>
</evidence>
<comment type="caution">
    <text evidence="2">The sequence shown here is derived from an EMBL/GenBank/DDBJ whole genome shotgun (WGS) entry which is preliminary data.</text>
</comment>
<protein>
    <recommendedName>
        <fullName evidence="4">DUF1433 domain-containing protein</fullName>
    </recommendedName>
</protein>
<sequence length="127" mass="14544">MKKVWMIISIIVVIIIISIGGKLFMDNRKEQKKIEIEKQSVEVLKKTFADIAKVKIERIDYNNMTGSYRIVVTMSNKEGKSAEFSYGFVENDNELGVYGLVDEDVQRKGETLSKVRVIFSDGMEEDI</sequence>
<evidence type="ECO:0008006" key="4">
    <source>
        <dbReference type="Google" id="ProtNLM"/>
    </source>
</evidence>
<evidence type="ECO:0000313" key="3">
    <source>
        <dbReference type="Proteomes" id="UP000052258"/>
    </source>
</evidence>
<gene>
    <name evidence="2" type="ORF">X560_0260</name>
</gene>
<name>A0A0J8GKB6_9LIST</name>
<proteinExistence type="predicted"/>
<keyword evidence="1" id="KW-1133">Transmembrane helix</keyword>
<feature type="transmembrane region" description="Helical" evidence="1">
    <location>
        <begin position="6"/>
        <end position="25"/>
    </location>
</feature>
<reference evidence="2 3" key="1">
    <citation type="journal article" date="2015" name="Genome Biol. Evol.">
        <title>Comparative Genomics of Listeria Sensu Lato: Genus-Wide Differences in Evolutionary Dynamics and the Progressive Gain of Complex, Potentially Pathogenicity-Related Traits through Lateral Gene Transfer.</title>
        <authorList>
            <person name="Chiara M."/>
            <person name="Caruso M."/>
            <person name="D'Erchia A.M."/>
            <person name="Manzari C."/>
            <person name="Fraccalvieri R."/>
            <person name="Goffredo E."/>
            <person name="Latorre L."/>
            <person name="Miccolupo A."/>
            <person name="Padalino I."/>
            <person name="Santagada G."/>
            <person name="Chiocco D."/>
            <person name="Pesole G."/>
            <person name="Horner D.S."/>
            <person name="Parisi A."/>
        </authorList>
    </citation>
    <scope>NUCLEOTIDE SEQUENCE [LARGE SCALE GENOMIC DNA]</scope>
    <source>
        <strain evidence="2 3">1991</strain>
    </source>
</reference>
<keyword evidence="3" id="KW-1185">Reference proteome</keyword>
<dbReference type="RefSeq" id="WP_059139830.1">
    <property type="nucleotide sequence ID" value="NZ_KQ130610.1"/>
</dbReference>
<evidence type="ECO:0000313" key="2">
    <source>
        <dbReference type="EMBL" id="KMT61193.1"/>
    </source>
</evidence>
<dbReference type="PATRIC" id="fig|1430899.3.peg.263"/>
<dbReference type="EMBL" id="AZHO01000004">
    <property type="protein sequence ID" value="KMT61193.1"/>
    <property type="molecule type" value="Genomic_DNA"/>
</dbReference>
<dbReference type="OrthoDB" id="2193136at2"/>
<dbReference type="AlphaFoldDB" id="A0A0J8GKB6"/>
<accession>A0A0J8GKB6</accession>
<dbReference type="Proteomes" id="UP000052258">
    <property type="component" value="Unassembled WGS sequence"/>
</dbReference>
<keyword evidence="1" id="KW-0812">Transmembrane</keyword>
<keyword evidence="1" id="KW-0472">Membrane</keyword>
<organism evidence="2 3">
    <name type="scientific">Listeria fleischmannii 1991</name>
    <dbReference type="NCBI Taxonomy" id="1430899"/>
    <lineage>
        <taxon>Bacteria</taxon>
        <taxon>Bacillati</taxon>
        <taxon>Bacillota</taxon>
        <taxon>Bacilli</taxon>
        <taxon>Bacillales</taxon>
        <taxon>Listeriaceae</taxon>
        <taxon>Listeria</taxon>
    </lineage>
</organism>